<evidence type="ECO:0000256" key="6">
    <source>
        <dbReference type="ARBA" id="ARBA00022553"/>
    </source>
</evidence>
<sequence>MGRVPAKSTGDKVADKRVTAGASCGLGHGRHEASSPRDGAVPPLGATEGTARCCISSSVLLQVSCCCKVRLRDCQGTAGMAGTGTRGARGSSALKTEPPACCYLLNNRGVGRQPERNVIPASPRKTSELPAAAVAPAGSAPMSRAGEMVYIPDNSDFSSFREQCESLEGWHCRYNKAGVTVWSHGQEESCTVQKIKTRISCKDVPAETLYDVLHDTGYRKKWDSHVIETYDIGRLTANADVGYYSWKCPSPLKNRDFVTLRSWLPLGDDYIILNYSVKHPKFPPRKDFVRAVSLQTGYLIKANGTGACVLYYLTQVDPRGSLPKWVVNRVSQFVAPKAMKKIYKAGLKYPEWKRRHDPGYKPWVYPEQSTLPSLSLAELSLQHADSLEHIDETGLTEDHLSTSDHEA</sequence>
<dbReference type="InterPro" id="IPR051213">
    <property type="entry name" value="START_lipid_transfer"/>
</dbReference>
<evidence type="ECO:0000256" key="3">
    <source>
        <dbReference type="ARBA" id="ARBA00004496"/>
    </source>
</evidence>
<keyword evidence="12" id="KW-0472">Membrane</keyword>
<dbReference type="SMART" id="SM00234">
    <property type="entry name" value="START"/>
    <property type="match status" value="1"/>
</dbReference>
<dbReference type="GO" id="GO:0008289">
    <property type="term" value="F:lipid binding"/>
    <property type="evidence" value="ECO:0007669"/>
    <property type="project" value="UniProtKB-KW"/>
</dbReference>
<organism evidence="18 19">
    <name type="scientific">Anser cygnoides</name>
    <name type="common">Swan goose</name>
    <dbReference type="NCBI Taxonomy" id="8845"/>
    <lineage>
        <taxon>Eukaryota</taxon>
        <taxon>Metazoa</taxon>
        <taxon>Chordata</taxon>
        <taxon>Craniata</taxon>
        <taxon>Vertebrata</taxon>
        <taxon>Euteleostomi</taxon>
        <taxon>Archelosauria</taxon>
        <taxon>Archosauria</taxon>
        <taxon>Dinosauria</taxon>
        <taxon>Saurischia</taxon>
        <taxon>Theropoda</taxon>
        <taxon>Coelurosauria</taxon>
        <taxon>Aves</taxon>
        <taxon>Neognathae</taxon>
        <taxon>Galloanserae</taxon>
        <taxon>Anseriformes</taxon>
        <taxon>Anatidae</taxon>
        <taxon>Anserinae</taxon>
        <taxon>Anser</taxon>
    </lineage>
</organism>
<protein>
    <recommendedName>
        <fullName evidence="14">START domain-containing protein 10</fullName>
    </recommendedName>
    <alternativeName>
        <fullName evidence="15">PCTP-like protein</fullName>
    </alternativeName>
    <alternativeName>
        <fullName evidence="16">StAR-related lipid transfer protein 10</fullName>
    </alternativeName>
</protein>
<dbReference type="GO" id="GO:0031514">
    <property type="term" value="C:motile cilium"/>
    <property type="evidence" value="ECO:0007669"/>
    <property type="project" value="UniProtKB-SubCell"/>
</dbReference>
<evidence type="ECO:0000256" key="10">
    <source>
        <dbReference type="ARBA" id="ARBA00023069"/>
    </source>
</evidence>
<evidence type="ECO:0000256" key="15">
    <source>
        <dbReference type="ARBA" id="ARBA00076937"/>
    </source>
</evidence>
<evidence type="ECO:0000256" key="13">
    <source>
        <dbReference type="ARBA" id="ARBA00023273"/>
    </source>
</evidence>
<evidence type="ECO:0000256" key="11">
    <source>
        <dbReference type="ARBA" id="ARBA00023121"/>
    </source>
</evidence>
<evidence type="ECO:0000313" key="19">
    <source>
        <dbReference type="Proteomes" id="UP000694521"/>
    </source>
</evidence>
<keyword evidence="13" id="KW-0966">Cell projection</keyword>
<dbReference type="PANTHER" id="PTHR19308:SF2">
    <property type="entry name" value="START DOMAIN-CONTAINING PROTEIN"/>
    <property type="match status" value="1"/>
</dbReference>
<dbReference type="GO" id="GO:0016020">
    <property type="term" value="C:membrane"/>
    <property type="evidence" value="ECO:0007669"/>
    <property type="project" value="UniProtKB-SubCell"/>
</dbReference>
<keyword evidence="11" id="KW-0446">Lipid-binding</keyword>
<feature type="domain" description="START" evidence="17">
    <location>
        <begin position="168"/>
        <end position="351"/>
    </location>
</feature>
<evidence type="ECO:0000256" key="7">
    <source>
        <dbReference type="ARBA" id="ARBA00022846"/>
    </source>
</evidence>
<reference evidence="18" key="2">
    <citation type="submission" date="2025-09" db="UniProtKB">
        <authorList>
            <consortium name="Ensembl"/>
        </authorList>
    </citation>
    <scope>IDENTIFICATION</scope>
</reference>
<dbReference type="InterPro" id="IPR002913">
    <property type="entry name" value="START_lipid-bd_dom"/>
</dbReference>
<evidence type="ECO:0000256" key="4">
    <source>
        <dbReference type="ARBA" id="ARBA00022448"/>
    </source>
</evidence>
<dbReference type="PROSITE" id="PS50848">
    <property type="entry name" value="START"/>
    <property type="match status" value="1"/>
</dbReference>
<dbReference type="SUPFAM" id="SSF55961">
    <property type="entry name" value="Bet v1-like"/>
    <property type="match status" value="1"/>
</dbReference>
<keyword evidence="10" id="KW-0969">Cilium</keyword>
<dbReference type="Gene3D" id="3.30.530.20">
    <property type="match status" value="1"/>
</dbReference>
<evidence type="ECO:0000256" key="16">
    <source>
        <dbReference type="ARBA" id="ARBA00080073"/>
    </source>
</evidence>
<keyword evidence="6" id="KW-0597">Phosphoprotein</keyword>
<dbReference type="InterPro" id="IPR041951">
    <property type="entry name" value="STARD10_START"/>
</dbReference>
<dbReference type="PANTHER" id="PTHR19308">
    <property type="entry name" value="PHOSPHATIDYLCHOLINE TRANSFER PROTEIN"/>
    <property type="match status" value="1"/>
</dbReference>
<evidence type="ECO:0000256" key="12">
    <source>
        <dbReference type="ARBA" id="ARBA00023136"/>
    </source>
</evidence>
<dbReference type="CDD" id="cd08871">
    <property type="entry name" value="START_STARD10-like"/>
    <property type="match status" value="1"/>
</dbReference>
<dbReference type="InterPro" id="IPR023393">
    <property type="entry name" value="START-like_dom_sf"/>
</dbReference>
<keyword evidence="7" id="KW-0282">Flagellum</keyword>
<evidence type="ECO:0000256" key="5">
    <source>
        <dbReference type="ARBA" id="ARBA00022490"/>
    </source>
</evidence>
<evidence type="ECO:0000256" key="1">
    <source>
        <dbReference type="ARBA" id="ARBA00004230"/>
    </source>
</evidence>
<evidence type="ECO:0000256" key="9">
    <source>
        <dbReference type="ARBA" id="ARBA00023055"/>
    </source>
</evidence>
<comment type="subcellular location">
    <subcellularLocation>
        <location evidence="1">Cell projection</location>
        <location evidence="1">Cilium</location>
        <location evidence="1">Flagellum</location>
    </subcellularLocation>
    <subcellularLocation>
        <location evidence="3">Cytoplasm</location>
    </subcellularLocation>
    <subcellularLocation>
        <location evidence="2">Membrane</location>
    </subcellularLocation>
</comment>
<keyword evidence="4" id="KW-0813">Transport</keyword>
<evidence type="ECO:0000259" key="17">
    <source>
        <dbReference type="PROSITE" id="PS50848"/>
    </source>
</evidence>
<dbReference type="Ensembl" id="ENSACDT00005009459.1">
    <property type="protein sequence ID" value="ENSACDP00005007844.1"/>
    <property type="gene ID" value="ENSACDG00005005750.1"/>
</dbReference>
<reference evidence="18" key="1">
    <citation type="submission" date="2025-08" db="UniProtKB">
        <authorList>
            <consortium name="Ensembl"/>
        </authorList>
    </citation>
    <scope>IDENTIFICATION</scope>
</reference>
<dbReference type="AlphaFoldDB" id="A0A8B9DJU2"/>
<dbReference type="Proteomes" id="UP000694521">
    <property type="component" value="Unplaced"/>
</dbReference>
<keyword evidence="8" id="KW-0007">Acetylation</keyword>
<dbReference type="GO" id="GO:0006869">
    <property type="term" value="P:lipid transport"/>
    <property type="evidence" value="ECO:0007669"/>
    <property type="project" value="UniProtKB-KW"/>
</dbReference>
<dbReference type="FunFam" id="3.30.530.20:FF:000008">
    <property type="entry name" value="START domain containing 10"/>
    <property type="match status" value="1"/>
</dbReference>
<name>A0A8B9DJU2_ANSCY</name>
<dbReference type="Pfam" id="PF01852">
    <property type="entry name" value="START"/>
    <property type="match status" value="1"/>
</dbReference>
<dbReference type="GO" id="GO:0005829">
    <property type="term" value="C:cytosol"/>
    <property type="evidence" value="ECO:0007669"/>
    <property type="project" value="UniProtKB-ARBA"/>
</dbReference>
<evidence type="ECO:0000256" key="8">
    <source>
        <dbReference type="ARBA" id="ARBA00022990"/>
    </source>
</evidence>
<evidence type="ECO:0000256" key="2">
    <source>
        <dbReference type="ARBA" id="ARBA00004370"/>
    </source>
</evidence>
<keyword evidence="19" id="KW-1185">Reference proteome</keyword>
<evidence type="ECO:0000313" key="18">
    <source>
        <dbReference type="Ensembl" id="ENSACDP00005007844.1"/>
    </source>
</evidence>
<accession>A0A8B9DJU2</accession>
<proteinExistence type="predicted"/>
<keyword evidence="9" id="KW-0445">Lipid transport</keyword>
<evidence type="ECO:0000256" key="14">
    <source>
        <dbReference type="ARBA" id="ARBA00070345"/>
    </source>
</evidence>
<keyword evidence="5" id="KW-0963">Cytoplasm</keyword>